<feature type="binding site" evidence="1">
    <location>
        <position position="13"/>
    </location>
    <ligand>
        <name>Zn(2+)</name>
        <dbReference type="ChEBI" id="CHEBI:29105"/>
    </ligand>
</feature>
<dbReference type="GO" id="GO:0046983">
    <property type="term" value="F:protein dimerization activity"/>
    <property type="evidence" value="ECO:0007669"/>
    <property type="project" value="UniProtKB-UniRule"/>
</dbReference>
<dbReference type="RefSeq" id="WP_007270906.1">
    <property type="nucleotide sequence ID" value="NZ_AOCK01000004.1"/>
</dbReference>
<sequence length="133" mass="14258">MNPAEKMAETGECSFCGRSREACGKLAYGPGVAICADCTENCVCLHAGGVASEPWVEMTQEQVLELLPRISAVAAQVEQRLTSWVEIARDKGASWARVGEALAMTRQSAWERFRQAPRGQDPASGPATETTGN</sequence>
<evidence type="ECO:0000313" key="4">
    <source>
        <dbReference type="EMBL" id="EMQ98957.1"/>
    </source>
</evidence>
<dbReference type="EMBL" id="AOCK01000004">
    <property type="protein sequence ID" value="EMQ98957.1"/>
    <property type="molecule type" value="Genomic_DNA"/>
</dbReference>
<dbReference type="GO" id="GO:0005524">
    <property type="term" value="F:ATP binding"/>
    <property type="evidence" value="ECO:0007669"/>
    <property type="project" value="UniProtKB-KW"/>
</dbReference>
<dbReference type="SMART" id="SM00994">
    <property type="entry name" value="zf-C4_ClpX"/>
    <property type="match status" value="1"/>
</dbReference>
<dbReference type="PATRIC" id="fig|1276920.7.peg.1717"/>
<organism evidence="4 5">
    <name type="scientific">Paeniglutamicibacter gangotriensis Lz1y</name>
    <dbReference type="NCBI Taxonomy" id="1276920"/>
    <lineage>
        <taxon>Bacteria</taxon>
        <taxon>Bacillati</taxon>
        <taxon>Actinomycetota</taxon>
        <taxon>Actinomycetes</taxon>
        <taxon>Micrococcales</taxon>
        <taxon>Micrococcaceae</taxon>
        <taxon>Paeniglutamicibacter</taxon>
    </lineage>
</organism>
<dbReference type="GO" id="GO:0051082">
    <property type="term" value="F:unfolded protein binding"/>
    <property type="evidence" value="ECO:0007669"/>
    <property type="project" value="UniProtKB-UniRule"/>
</dbReference>
<feature type="binding site" evidence="1">
    <location>
        <position position="16"/>
    </location>
    <ligand>
        <name>Zn(2+)</name>
        <dbReference type="ChEBI" id="CHEBI:29105"/>
    </ligand>
</feature>
<feature type="region of interest" description="Disordered" evidence="2">
    <location>
        <begin position="112"/>
        <end position="133"/>
    </location>
</feature>
<keyword evidence="4" id="KW-0067">ATP-binding</keyword>
<dbReference type="InterPro" id="IPR038366">
    <property type="entry name" value="Znf_CppX_C4_sf"/>
</dbReference>
<dbReference type="InterPro" id="IPR059188">
    <property type="entry name" value="Znf_CLPX-like"/>
</dbReference>
<comment type="caution">
    <text evidence="4">The sequence shown here is derived from an EMBL/GenBank/DDBJ whole genome shotgun (WGS) entry which is preliminary data.</text>
</comment>
<feature type="domain" description="ClpX-type ZB" evidence="3">
    <location>
        <begin position="1"/>
        <end position="54"/>
    </location>
</feature>
<dbReference type="GO" id="GO:0006457">
    <property type="term" value="P:protein folding"/>
    <property type="evidence" value="ECO:0007669"/>
    <property type="project" value="UniProtKB-UniRule"/>
</dbReference>
<dbReference type="GO" id="GO:0006508">
    <property type="term" value="P:proteolysis"/>
    <property type="evidence" value="ECO:0007669"/>
    <property type="project" value="UniProtKB-KW"/>
</dbReference>
<dbReference type="GO" id="GO:0008233">
    <property type="term" value="F:peptidase activity"/>
    <property type="evidence" value="ECO:0007669"/>
    <property type="project" value="UniProtKB-KW"/>
</dbReference>
<feature type="binding site" evidence="1">
    <location>
        <position position="35"/>
    </location>
    <ligand>
        <name>Zn(2+)</name>
        <dbReference type="ChEBI" id="CHEBI:29105"/>
    </ligand>
</feature>
<keyword evidence="1" id="KW-0479">Metal-binding</keyword>
<keyword evidence="1" id="KW-0862">Zinc</keyword>
<evidence type="ECO:0000256" key="2">
    <source>
        <dbReference type="SAM" id="MobiDB-lite"/>
    </source>
</evidence>
<proteinExistence type="inferred from homology"/>
<comment type="similarity">
    <text evidence="1">Belongs to the ClpX chaperone family.</text>
</comment>
<feature type="binding site" evidence="1">
    <location>
        <position position="38"/>
    </location>
    <ligand>
        <name>Zn(2+)</name>
        <dbReference type="ChEBI" id="CHEBI:29105"/>
    </ligand>
</feature>
<dbReference type="Proteomes" id="UP000012015">
    <property type="component" value="Unassembled WGS sequence"/>
</dbReference>
<evidence type="ECO:0000259" key="3">
    <source>
        <dbReference type="PROSITE" id="PS51902"/>
    </source>
</evidence>
<dbReference type="AlphaFoldDB" id="M7MRD5"/>
<dbReference type="STRING" id="1276920.ADIAG_01716"/>
<name>M7MRD5_9MICC</name>
<dbReference type="InterPro" id="IPR010603">
    <property type="entry name" value="Znf_CppX_C4"/>
</dbReference>
<keyword evidence="4" id="KW-0547">Nucleotide-binding</keyword>
<protein>
    <submittedName>
        <fullName evidence="4">ATP-dependent Clp protease, ATP-binding subunit ClpX</fullName>
    </submittedName>
</protein>
<keyword evidence="5" id="KW-1185">Reference proteome</keyword>
<keyword evidence="4" id="KW-0378">Hydrolase</keyword>
<accession>M7MRD5</accession>
<keyword evidence="1" id="KW-0143">Chaperone</keyword>
<dbReference type="GO" id="GO:0008270">
    <property type="term" value="F:zinc ion binding"/>
    <property type="evidence" value="ECO:0007669"/>
    <property type="project" value="UniProtKB-UniRule"/>
</dbReference>
<gene>
    <name evidence="4" type="ORF">ADIAG_01716</name>
</gene>
<dbReference type="eggNOG" id="COG1219">
    <property type="taxonomic scope" value="Bacteria"/>
</dbReference>
<dbReference type="PROSITE" id="PS51902">
    <property type="entry name" value="CLPX_ZB"/>
    <property type="match status" value="1"/>
</dbReference>
<reference evidence="4 5" key="1">
    <citation type="journal article" date="2013" name="Genome Announc.">
        <title>Draft Genome Sequence of Arthrobacter gangotriensis Strain Lz1yT, Isolated from a Penguin Rookery Soil Sample Collected in Antarctica, near the Indian Station Dakshin Gangotri.</title>
        <authorList>
            <person name="Shivaji S."/>
            <person name="Ara S."/>
            <person name="Bandi S."/>
            <person name="Singh A."/>
            <person name="Kumar Pinnaka A."/>
        </authorList>
    </citation>
    <scope>NUCLEOTIDE SEQUENCE [LARGE SCALE GENOMIC DNA]</scope>
    <source>
        <strain evidence="4 5">Lz1y</strain>
    </source>
</reference>
<keyword evidence="4" id="KW-0645">Protease</keyword>
<evidence type="ECO:0000256" key="1">
    <source>
        <dbReference type="PROSITE-ProRule" id="PRU01250"/>
    </source>
</evidence>
<dbReference type="Gene3D" id="6.20.220.10">
    <property type="entry name" value="ClpX chaperone, C4-type zinc finger domain"/>
    <property type="match status" value="1"/>
</dbReference>
<dbReference type="Pfam" id="PF06689">
    <property type="entry name" value="zf-C4_ClpX"/>
    <property type="match status" value="1"/>
</dbReference>
<evidence type="ECO:0000313" key="5">
    <source>
        <dbReference type="Proteomes" id="UP000012015"/>
    </source>
</evidence>